<dbReference type="Proteomes" id="UP000005309">
    <property type="component" value="Unassembled WGS sequence"/>
</dbReference>
<keyword evidence="3" id="KW-1185">Reference proteome</keyword>
<dbReference type="HOGENOM" id="CLU_480508_0_0_9"/>
<feature type="coiled-coil region" evidence="1">
    <location>
        <begin position="311"/>
        <end position="352"/>
    </location>
</feature>
<dbReference type="AlphaFoldDB" id="C4V1E9"/>
<evidence type="ECO:0000313" key="2">
    <source>
        <dbReference type="EMBL" id="EEQ49275.1"/>
    </source>
</evidence>
<keyword evidence="1" id="KW-0175">Coiled coil</keyword>
<dbReference type="EMBL" id="ACLA01000005">
    <property type="protein sequence ID" value="EEQ49275.1"/>
    <property type="molecule type" value="Genomic_DNA"/>
</dbReference>
<protein>
    <submittedName>
        <fullName evidence="2">Uncharacterized protein</fullName>
    </submittedName>
</protein>
<reference evidence="2 3" key="1">
    <citation type="submission" date="2009-04" db="EMBL/GenBank/DDBJ databases">
        <authorList>
            <person name="Qin X."/>
            <person name="Bachman B."/>
            <person name="Battles P."/>
            <person name="Bell A."/>
            <person name="Bess C."/>
            <person name="Bickham C."/>
            <person name="Chaboub L."/>
            <person name="Chen D."/>
            <person name="Coyle M."/>
            <person name="Deiros D.R."/>
            <person name="Dinh H."/>
            <person name="Forbes L."/>
            <person name="Fowler G."/>
            <person name="Francisco L."/>
            <person name="Fu Q."/>
            <person name="Gubbala S."/>
            <person name="Hale W."/>
            <person name="Han Y."/>
            <person name="Hemphill L."/>
            <person name="Highlander S.K."/>
            <person name="Hirani K."/>
            <person name="Hogues M."/>
            <person name="Jackson L."/>
            <person name="Jakkamsetti A."/>
            <person name="Javaid M."/>
            <person name="Jiang H."/>
            <person name="Korchina V."/>
            <person name="Kovar C."/>
            <person name="Lara F."/>
            <person name="Lee S."/>
            <person name="Mata R."/>
            <person name="Mathew T."/>
            <person name="Moen C."/>
            <person name="Morales K."/>
            <person name="Munidasa M."/>
            <person name="Nazareth L."/>
            <person name="Ngo R."/>
            <person name="Nguyen L."/>
            <person name="Okwuonu G."/>
            <person name="Ongeri F."/>
            <person name="Patil S."/>
            <person name="Petrosino J."/>
            <person name="Pham C."/>
            <person name="Pham P."/>
            <person name="Pu L.-L."/>
            <person name="Puazo M."/>
            <person name="Raj R."/>
            <person name="Reid J."/>
            <person name="Rouhana J."/>
            <person name="Saada N."/>
            <person name="Shang Y."/>
            <person name="Simmons D."/>
            <person name="Thornton R."/>
            <person name="Warren J."/>
            <person name="Weissenberger G."/>
            <person name="Zhang J."/>
            <person name="Zhang L."/>
            <person name="Zhou C."/>
            <person name="Zhu D."/>
            <person name="Muzny D."/>
            <person name="Worley K."/>
            <person name="Gibbs R."/>
        </authorList>
    </citation>
    <scope>NUCLEOTIDE SEQUENCE [LARGE SCALE GENOMIC DNA]</scope>
    <source>
        <strain evidence="2 3">ATCC 43531</strain>
    </source>
</reference>
<sequence length="567" mass="65924">MERIEMKIASWQPSDKADETLVVKVNPFRNLLEMITFYHGVAERNNPDELDAFLDNEFSKNRDKYPKLVNVEDMNGFIIHSVLDSLSEDNSQTKNEAWMDFDVDALEKVLRNPFFEEYNKKIIHRGNRLKEEKVLCVKDTVKVCACAEDFTPDLHGITVCARDYGLLELYTYTRLQAQAACALSDDRTNMMWHLWCYQDLIEQIYENRFYDCIAMVYKKYGKEWFAHSRYGNQGLDPILYKWASYGVFATREMEQGEARQLKHDLVDLLSEFILSLALADRIESNTELVDYIKESIANFDTLDQSLLQKKIEHLEHENIQIKKDYETLRENYEILRTQIEQLQADATRTDEEKIEAILKRIYAFMPEDISFDQNTYKFSDIWERFAPVTQKDIKTSLAIYDQLKTPDLAAFLFVSSLDREMNRNFFEPFKKSAAFGRIKNRFCSNSKLLDVHKALADSARGVTLGNIPFIKKAILSQQSLRDSEIVAAFAKFLGKERASFCGICDAIEKYRLGAKKYTVVKLRNGLAHGDEEVKTGCDENCYSDLTKMLYEPPIQIMFSIIAHSKRI</sequence>
<proteinExistence type="predicted"/>
<accession>C4V1E9</accession>
<name>C4V1E9_9FIRM</name>
<comment type="caution">
    <text evidence="2">The sequence shown here is derived from an EMBL/GenBank/DDBJ whole genome shotgun (WGS) entry which is preliminary data.</text>
</comment>
<organism evidence="2 3">
    <name type="scientific">Selenomonas flueggei ATCC 43531</name>
    <dbReference type="NCBI Taxonomy" id="638302"/>
    <lineage>
        <taxon>Bacteria</taxon>
        <taxon>Bacillati</taxon>
        <taxon>Bacillota</taxon>
        <taxon>Negativicutes</taxon>
        <taxon>Selenomonadales</taxon>
        <taxon>Selenomonadaceae</taxon>
        <taxon>Selenomonas</taxon>
    </lineage>
</organism>
<evidence type="ECO:0000313" key="3">
    <source>
        <dbReference type="Proteomes" id="UP000005309"/>
    </source>
</evidence>
<dbReference type="OrthoDB" id="3034577at2"/>
<gene>
    <name evidence="2" type="ORF">HMPREF0908_0343</name>
</gene>
<evidence type="ECO:0000256" key="1">
    <source>
        <dbReference type="SAM" id="Coils"/>
    </source>
</evidence>